<dbReference type="GO" id="GO:0051959">
    <property type="term" value="F:dynein light intermediate chain binding"/>
    <property type="evidence" value="ECO:0007669"/>
    <property type="project" value="InterPro"/>
</dbReference>
<dbReference type="InterPro" id="IPR026983">
    <property type="entry name" value="DHC"/>
</dbReference>
<protein>
    <submittedName>
        <fullName evidence="1">Uncharacterized protein</fullName>
    </submittedName>
</protein>
<accession>A0AAW1PJD7</accession>
<comment type="caution">
    <text evidence="1">The sequence shown here is derived from an EMBL/GenBank/DDBJ whole genome shotgun (WGS) entry which is preliminary data.</text>
</comment>
<reference evidence="1 2" key="1">
    <citation type="journal article" date="2024" name="Nat. Commun.">
        <title>Phylogenomics reveals the evolutionary origins of lichenization in chlorophyte algae.</title>
        <authorList>
            <person name="Puginier C."/>
            <person name="Libourel C."/>
            <person name="Otte J."/>
            <person name="Skaloud P."/>
            <person name="Haon M."/>
            <person name="Grisel S."/>
            <person name="Petersen M."/>
            <person name="Berrin J.G."/>
            <person name="Delaux P.M."/>
            <person name="Dal Grande F."/>
            <person name="Keller J."/>
        </authorList>
    </citation>
    <scope>NUCLEOTIDE SEQUENCE [LARGE SCALE GENOMIC DNA]</scope>
    <source>
        <strain evidence="1 2">SAG 2043</strain>
    </source>
</reference>
<evidence type="ECO:0000313" key="1">
    <source>
        <dbReference type="EMBL" id="KAK9809955.1"/>
    </source>
</evidence>
<keyword evidence="2" id="KW-1185">Reference proteome</keyword>
<dbReference type="GO" id="GO:0030286">
    <property type="term" value="C:dynein complex"/>
    <property type="evidence" value="ECO:0007669"/>
    <property type="project" value="InterPro"/>
</dbReference>
<dbReference type="Proteomes" id="UP001489004">
    <property type="component" value="Unassembled WGS sequence"/>
</dbReference>
<evidence type="ECO:0000313" key="2">
    <source>
        <dbReference type="Proteomes" id="UP001489004"/>
    </source>
</evidence>
<gene>
    <name evidence="1" type="ORF">WJX72_002479</name>
</gene>
<proteinExistence type="predicted"/>
<sequence>MLTTQWPNPRPGADSVADIESEVESQIYDGQDVMTYYATYGHEAPIHLFHCNRAFAPGAGSPYEMLVCSKEGIKPEYFVVTAAGVAHISADGTSEFVPLGEWLREQSIYNLLRQDGKTYLLEEFQKEQLDAHRTCVQPTLDGLAASMITVLRKLIKDVTAQEASLRGEVAGFQADPSAGASRGLSSHKIRQERADKTKLLACLTRERASLPAVIRLADSMMVECGVSLLADSLACLQAALETRPRLLVEAQLTPEDIAFSPTDQGILKALNGSVFESMVGVIKRMPRILAAEEFQALFQGMAQPGADLVAMITASDMINQTRLRCNQLIMRSFQKAQAHADQLQGLRAVAQFTRSFQAAGYGPDMCDIGQFRQDMLLLRQWQAQVESMGVGQAAGAVHVDCAGTQRTLLTGLTTAMLALQDRLSDTVQRHSEDAMAVFKDLIKHLKERPFRLDEFAIWYGQMPRIKELETGALENWEQVQRMWDMLLGYGGRIISDHQEKVDDLKEDVLAFHKARMESSSFADERLAGMVSTLERNIKELFTELQEVSTELRSGVYDQAEGTPSVSQLDSLYNLTTTFENISDRAKRYTAHAAAFQINPTDFSELEAVGRELASVQSQWNALQTTFVD</sequence>
<dbReference type="PANTHER" id="PTHR45703:SF35">
    <property type="entry name" value="DYNEIN HEAVY CHAIN"/>
    <property type="match status" value="1"/>
</dbReference>
<dbReference type="PANTHER" id="PTHR45703">
    <property type="entry name" value="DYNEIN HEAVY CHAIN"/>
    <property type="match status" value="1"/>
</dbReference>
<organism evidence="1 2">
    <name type="scientific">[Myrmecia] bisecta</name>
    <dbReference type="NCBI Taxonomy" id="41462"/>
    <lineage>
        <taxon>Eukaryota</taxon>
        <taxon>Viridiplantae</taxon>
        <taxon>Chlorophyta</taxon>
        <taxon>core chlorophytes</taxon>
        <taxon>Trebouxiophyceae</taxon>
        <taxon>Trebouxiales</taxon>
        <taxon>Trebouxiaceae</taxon>
        <taxon>Myrmecia</taxon>
    </lineage>
</organism>
<dbReference type="EMBL" id="JALJOR010000010">
    <property type="protein sequence ID" value="KAK9809955.1"/>
    <property type="molecule type" value="Genomic_DNA"/>
</dbReference>
<dbReference type="GO" id="GO:0045505">
    <property type="term" value="F:dynein intermediate chain binding"/>
    <property type="evidence" value="ECO:0007669"/>
    <property type="project" value="InterPro"/>
</dbReference>
<dbReference type="GO" id="GO:0007018">
    <property type="term" value="P:microtubule-based movement"/>
    <property type="evidence" value="ECO:0007669"/>
    <property type="project" value="InterPro"/>
</dbReference>
<dbReference type="AlphaFoldDB" id="A0AAW1PJD7"/>
<name>A0AAW1PJD7_9CHLO</name>